<gene>
    <name evidence="1" type="primary">65</name>
    <name evidence="1" type="ORF">SEA_PASCHALIS_65</name>
</gene>
<dbReference type="Proteomes" id="UP000246726">
    <property type="component" value="Segment"/>
</dbReference>
<accession>A0A2U8UPL1</accession>
<dbReference type="RefSeq" id="YP_009801913.1">
    <property type="nucleotide sequence ID" value="NC_047976.1"/>
</dbReference>
<sequence length="41" mass="4358">MDWPLIASHLIVGTICLLGGSALGNYTAHADIERTTCDQAE</sequence>
<keyword evidence="2" id="KW-1185">Reference proteome</keyword>
<dbReference type="EMBL" id="MH155873">
    <property type="protein sequence ID" value="AWN05558.1"/>
    <property type="molecule type" value="Genomic_DNA"/>
</dbReference>
<organism evidence="1 2">
    <name type="scientific">Microbacterium phage Paschalis</name>
    <dbReference type="NCBI Taxonomy" id="2992928"/>
    <lineage>
        <taxon>Viruses</taxon>
        <taxon>Duplodnaviria</taxon>
        <taxon>Heunggongvirae</taxon>
        <taxon>Uroviricota</taxon>
        <taxon>Caudoviricetes</taxon>
        <taxon>Hodgkinviridae</taxon>
        <taxon>Quhwahvirus</taxon>
        <taxon>Quhwahvirus paschalis</taxon>
    </lineage>
</organism>
<evidence type="ECO:0000313" key="2">
    <source>
        <dbReference type="Proteomes" id="UP000246726"/>
    </source>
</evidence>
<reference evidence="1 2" key="1">
    <citation type="submission" date="2018-04" db="EMBL/GenBank/DDBJ databases">
        <authorList>
            <person name="Paschalis M.I."/>
            <person name="Cheong D.K."/>
            <person name="Petit-Frere T."/>
            <person name="Stoner K.N."/>
            <person name="Veracka M."/>
            <person name="Ewers R.M."/>
            <person name="Maciver D.B."/>
            <person name="Santiago X."/>
            <person name="Nichols C.D."/>
            <person name="Scaff D.S."/>
            <person name="Osorio S.M."/>
            <person name="Mercado F.J."/>
            <person name="Tamondong K.G."/>
            <person name="Lee J."/>
            <person name="Nicholson R.L."/>
            <person name="Antonucci M.K."/>
            <person name="Anger G.K."/>
            <person name="Washington J.M."/>
            <person name="Garlena R.A."/>
            <person name="Russell D.A."/>
            <person name="Pope W.H."/>
            <person name="Jacobs-Sera D."/>
            <person name="Hendrix R.W."/>
            <person name="Hatfull G.F."/>
        </authorList>
    </citation>
    <scope>NUCLEOTIDE SEQUENCE [LARGE SCALE GENOMIC DNA]</scope>
</reference>
<evidence type="ECO:0000313" key="1">
    <source>
        <dbReference type="EMBL" id="AWN05558.1"/>
    </source>
</evidence>
<proteinExistence type="predicted"/>
<name>A0A2U8UPL1_9CAUD</name>
<protein>
    <submittedName>
        <fullName evidence="1">Uncharacterized protein</fullName>
    </submittedName>
</protein>
<dbReference type="GeneID" id="54992440"/>